<dbReference type="InterPro" id="IPR033116">
    <property type="entry name" value="TRYPSIN_SER"/>
</dbReference>
<keyword evidence="10" id="KW-1185">Reference proteome</keyword>
<feature type="transmembrane region" description="Helical" evidence="7">
    <location>
        <begin position="6"/>
        <end position="25"/>
    </location>
</feature>
<keyword evidence="2 6" id="KW-0645">Protease</keyword>
<reference evidence="9" key="1">
    <citation type="submission" date="2022-01" db="EMBL/GenBank/DDBJ databases">
        <authorList>
            <person name="King R."/>
        </authorList>
    </citation>
    <scope>NUCLEOTIDE SEQUENCE</scope>
</reference>
<dbReference type="InterPro" id="IPR043504">
    <property type="entry name" value="Peptidase_S1_PA_chymotrypsin"/>
</dbReference>
<keyword evidence="5" id="KW-1015">Disulfide bond</keyword>
<dbReference type="EMBL" id="OU898278">
    <property type="protein sequence ID" value="CAH1276087.1"/>
    <property type="molecule type" value="Genomic_DNA"/>
</dbReference>
<dbReference type="PANTHER" id="PTHR24276">
    <property type="entry name" value="POLYSERASE-RELATED"/>
    <property type="match status" value="1"/>
</dbReference>
<keyword evidence="3 6" id="KW-0378">Hydrolase</keyword>
<evidence type="ECO:0000256" key="3">
    <source>
        <dbReference type="ARBA" id="ARBA00022801"/>
    </source>
</evidence>
<evidence type="ECO:0000256" key="6">
    <source>
        <dbReference type="RuleBase" id="RU363034"/>
    </source>
</evidence>
<keyword evidence="7" id="KW-0812">Transmembrane</keyword>
<evidence type="ECO:0000313" key="10">
    <source>
        <dbReference type="Proteomes" id="UP001153709"/>
    </source>
</evidence>
<dbReference type="OrthoDB" id="10061449at2759"/>
<name>A0A9P0GV02_DIABA</name>
<dbReference type="Proteomes" id="UP001153709">
    <property type="component" value="Chromosome 3"/>
</dbReference>
<dbReference type="FunFam" id="2.40.10.10:FF:000068">
    <property type="entry name" value="transmembrane protease serine 2"/>
    <property type="match status" value="1"/>
</dbReference>
<dbReference type="AlphaFoldDB" id="A0A9P0GV02"/>
<dbReference type="SUPFAM" id="SSF50494">
    <property type="entry name" value="Trypsin-like serine proteases"/>
    <property type="match status" value="1"/>
</dbReference>
<dbReference type="InterPro" id="IPR001254">
    <property type="entry name" value="Trypsin_dom"/>
</dbReference>
<keyword evidence="7" id="KW-0472">Membrane</keyword>
<evidence type="ECO:0000313" key="9">
    <source>
        <dbReference type="EMBL" id="CAH1276087.1"/>
    </source>
</evidence>
<gene>
    <name evidence="9" type="ORF">DIABBA_LOCUS5354</name>
</gene>
<dbReference type="GO" id="GO:0006508">
    <property type="term" value="P:proteolysis"/>
    <property type="evidence" value="ECO:0007669"/>
    <property type="project" value="UniProtKB-KW"/>
</dbReference>
<protein>
    <recommendedName>
        <fullName evidence="8">Peptidase S1 domain-containing protein</fullName>
    </recommendedName>
</protein>
<dbReference type="PROSITE" id="PS50240">
    <property type="entry name" value="TRYPSIN_DOM"/>
    <property type="match status" value="1"/>
</dbReference>
<dbReference type="PROSITE" id="PS00135">
    <property type="entry name" value="TRYPSIN_SER"/>
    <property type="match status" value="1"/>
</dbReference>
<dbReference type="InterPro" id="IPR009003">
    <property type="entry name" value="Peptidase_S1_PA"/>
</dbReference>
<evidence type="ECO:0000256" key="7">
    <source>
        <dbReference type="SAM" id="Phobius"/>
    </source>
</evidence>
<organism evidence="9 10">
    <name type="scientific">Diabrotica balteata</name>
    <name type="common">Banded cucumber beetle</name>
    <dbReference type="NCBI Taxonomy" id="107213"/>
    <lineage>
        <taxon>Eukaryota</taxon>
        <taxon>Metazoa</taxon>
        <taxon>Ecdysozoa</taxon>
        <taxon>Arthropoda</taxon>
        <taxon>Hexapoda</taxon>
        <taxon>Insecta</taxon>
        <taxon>Pterygota</taxon>
        <taxon>Neoptera</taxon>
        <taxon>Endopterygota</taxon>
        <taxon>Coleoptera</taxon>
        <taxon>Polyphaga</taxon>
        <taxon>Cucujiformia</taxon>
        <taxon>Chrysomeloidea</taxon>
        <taxon>Chrysomelidae</taxon>
        <taxon>Galerucinae</taxon>
        <taxon>Diabroticina</taxon>
        <taxon>Diabroticites</taxon>
        <taxon>Diabrotica</taxon>
    </lineage>
</organism>
<dbReference type="PROSITE" id="PS00134">
    <property type="entry name" value="TRYPSIN_HIS"/>
    <property type="match status" value="1"/>
</dbReference>
<sequence length="291" mass="32735">MTFFLLYFIIINNLLNLVCLGRPIITMKNYIFLLLLFTFYTIEGSPLSSYKIFGGQDATEGQFPYQVSLQKDDWPFGYQHFCGGAIISSNWVVTAGHCCWSMYPNLHIVAGILKVHEQSENTQVRVVQEHYIHENYSYGVQPNDICVIKVNETWVFNDHVKPIDLPIQDLNATGTVVASGWGQSGGNLFPQFPDVLQWQESEMPDEETCLELCKKVEKTAPYNTTSNVCTANPEKDHGICQGDSGGPLVLDQQLVGVSSWVFLPCGKEGAPSVFTRVSHFVDWIKKHDSEL</sequence>
<dbReference type="InterPro" id="IPR050430">
    <property type="entry name" value="Peptidase_S1"/>
</dbReference>
<proteinExistence type="inferred from homology"/>
<dbReference type="Pfam" id="PF00089">
    <property type="entry name" value="Trypsin"/>
    <property type="match status" value="1"/>
</dbReference>
<dbReference type="CDD" id="cd00190">
    <property type="entry name" value="Tryp_SPc"/>
    <property type="match status" value="1"/>
</dbReference>
<feature type="domain" description="Peptidase S1" evidence="8">
    <location>
        <begin position="52"/>
        <end position="289"/>
    </location>
</feature>
<evidence type="ECO:0000256" key="1">
    <source>
        <dbReference type="ARBA" id="ARBA00007664"/>
    </source>
</evidence>
<dbReference type="PRINTS" id="PR00722">
    <property type="entry name" value="CHYMOTRYPSIN"/>
</dbReference>
<dbReference type="SMART" id="SM00020">
    <property type="entry name" value="Tryp_SPc"/>
    <property type="match status" value="1"/>
</dbReference>
<dbReference type="Gene3D" id="2.40.10.10">
    <property type="entry name" value="Trypsin-like serine proteases"/>
    <property type="match status" value="3"/>
</dbReference>
<evidence type="ECO:0000259" key="8">
    <source>
        <dbReference type="PROSITE" id="PS50240"/>
    </source>
</evidence>
<dbReference type="PANTHER" id="PTHR24276:SF95">
    <property type="entry name" value="PEPTIDASE S1 DOMAIN-CONTAINING PROTEIN"/>
    <property type="match status" value="1"/>
</dbReference>
<accession>A0A9P0GV02</accession>
<comment type="similarity">
    <text evidence="1">Belongs to the peptidase S1 family.</text>
</comment>
<dbReference type="InterPro" id="IPR001314">
    <property type="entry name" value="Peptidase_S1A"/>
</dbReference>
<evidence type="ECO:0000256" key="2">
    <source>
        <dbReference type="ARBA" id="ARBA00022670"/>
    </source>
</evidence>
<keyword evidence="7" id="KW-1133">Transmembrane helix</keyword>
<evidence type="ECO:0000256" key="4">
    <source>
        <dbReference type="ARBA" id="ARBA00022825"/>
    </source>
</evidence>
<dbReference type="InterPro" id="IPR018114">
    <property type="entry name" value="TRYPSIN_HIS"/>
</dbReference>
<dbReference type="GO" id="GO:0004252">
    <property type="term" value="F:serine-type endopeptidase activity"/>
    <property type="evidence" value="ECO:0007669"/>
    <property type="project" value="InterPro"/>
</dbReference>
<keyword evidence="4 6" id="KW-0720">Serine protease</keyword>
<evidence type="ECO:0000256" key="5">
    <source>
        <dbReference type="ARBA" id="ARBA00023157"/>
    </source>
</evidence>